<dbReference type="EMBL" id="JAQHRD010000002">
    <property type="protein sequence ID" value="KAJ6443840.1"/>
    <property type="molecule type" value="Genomic_DNA"/>
</dbReference>
<accession>A0AB34FXR1</accession>
<evidence type="ECO:0000313" key="2">
    <source>
        <dbReference type="Proteomes" id="UP001163105"/>
    </source>
</evidence>
<sequence>MIATQGTMRALVEDYDVPPMPDASARGPDVTASWITPEHLSAPHLAALVRAVSNVLSTEPAEFAFAQIIDGLPTADSFVEFRPFYPATRDEHPVAKHARLCDGALDAARQALGGTLNPLALRFDPRVLQGFQDEQEGSRPFLLRLLELVAVSIHQLAADAYEAGDAQPSLHRSEYESWWASWRERHEDATGIDKLDAVAFPPVPFYHDCYHRHFDQFPRGKADIVGYWAEAKILGGVALFDRGPSELECIELLIHGSLYKGPFTIYPPTAAQWNALVAFLTWDPTATTPEHASSPPPCPLPLRATRDNVPRYTPYFAMKYQHIFRDRFAFRLPERFEQPHHRTLTEVNYPEREDYLWVVLRLGEKASGASLPAADEDELQRRIEVLRACQPGSPYSYAPWPDEILQGEGMSLGGR</sequence>
<keyword evidence="2" id="KW-1185">Reference proteome</keyword>
<dbReference type="Proteomes" id="UP001163105">
    <property type="component" value="Unassembled WGS sequence"/>
</dbReference>
<proteinExistence type="predicted"/>
<name>A0AB34FXR1_9HYPO</name>
<protein>
    <submittedName>
        <fullName evidence="1">AC transposase</fullName>
    </submittedName>
</protein>
<organism evidence="1 2">
    <name type="scientific">Purpureocillium lavendulum</name>
    <dbReference type="NCBI Taxonomy" id="1247861"/>
    <lineage>
        <taxon>Eukaryota</taxon>
        <taxon>Fungi</taxon>
        <taxon>Dikarya</taxon>
        <taxon>Ascomycota</taxon>
        <taxon>Pezizomycotina</taxon>
        <taxon>Sordariomycetes</taxon>
        <taxon>Hypocreomycetidae</taxon>
        <taxon>Hypocreales</taxon>
        <taxon>Ophiocordycipitaceae</taxon>
        <taxon>Purpureocillium</taxon>
    </lineage>
</organism>
<comment type="caution">
    <text evidence="1">The sequence shown here is derived from an EMBL/GenBank/DDBJ whole genome shotgun (WGS) entry which is preliminary data.</text>
</comment>
<evidence type="ECO:0000313" key="1">
    <source>
        <dbReference type="EMBL" id="KAJ6443840.1"/>
    </source>
</evidence>
<dbReference type="AlphaFoldDB" id="A0AB34FXR1"/>
<reference evidence="1" key="1">
    <citation type="submission" date="2023-01" db="EMBL/GenBank/DDBJ databases">
        <title>The growth and conidiation of Purpureocillium lavendulum are regulated by nitrogen source and histone H3K14 acetylation.</title>
        <authorList>
            <person name="Tang P."/>
            <person name="Han J."/>
            <person name="Zhang C."/>
            <person name="Tang P."/>
            <person name="Qi F."/>
            <person name="Zhang K."/>
            <person name="Liang L."/>
        </authorList>
    </citation>
    <scope>NUCLEOTIDE SEQUENCE</scope>
    <source>
        <strain evidence="1">YMF1.00683</strain>
    </source>
</reference>
<gene>
    <name evidence="1" type="ORF">O9K51_02227</name>
</gene>